<dbReference type="EMBL" id="CP016808">
    <property type="protein sequence ID" value="ANY67723.1"/>
    <property type="molecule type" value="Genomic_DNA"/>
</dbReference>
<evidence type="ECO:0000313" key="1">
    <source>
        <dbReference type="EMBL" id="ANY67723.1"/>
    </source>
</evidence>
<proteinExistence type="predicted"/>
<organism evidence="1">
    <name type="scientific">Paenibacillus sp. BIHB 4019</name>
    <dbReference type="NCBI Taxonomy" id="1870819"/>
    <lineage>
        <taxon>Bacteria</taxon>
        <taxon>Bacillati</taxon>
        <taxon>Bacillota</taxon>
        <taxon>Bacilli</taxon>
        <taxon>Bacillales</taxon>
        <taxon>Paenibacillaceae</taxon>
        <taxon>Paenibacillus</taxon>
    </lineage>
</organism>
<name>A0A1B2DJ48_9BACL</name>
<reference evidence="1" key="1">
    <citation type="submission" date="2016-08" db="EMBL/GenBank/DDBJ databases">
        <title>Complete Genome Seqeunce of Paenibacillus sp. BIHB 4019 from tea rhizoplane.</title>
        <authorList>
            <person name="Thakur R."/>
            <person name="Swarnkar M.K."/>
            <person name="Gulati A."/>
        </authorList>
    </citation>
    <scope>NUCLEOTIDE SEQUENCE [LARGE SCALE GENOMIC DNA]</scope>
    <source>
        <strain evidence="1">BIHB4019</strain>
    </source>
</reference>
<sequence length="301" mass="34219">MNNGIAKHYDDETGRTLLVVDEAEYSVMSHEQLSAIQDAKRRKAAMETVGGGRNYVVAYHVPVRKLNDILSLNEIGAVMKLIPYMRFDRNGELRYAAKRMGIEEIARAIGKARRWTVTLVSGLVTAGVLIAEKDGKRNVYNVSEAYHTIGRAIKGTTFTRIYQTKTRTDIAKVSIQAAGFLYKMIPYIHYEYMYLCCNPNVRHSDEIRHLSQARFASEVGVDDETASRCMRELIVAGFVMRSEAFGAKIIRMNPDVMYRKKPRAENDEYTEFVRNEFKQALRAEECGDKGVVEVDDAAYPY</sequence>
<gene>
    <name evidence="1" type="ORF">BBD42_15555</name>
</gene>
<accession>A0A1B2DJ48</accession>
<dbReference type="AlphaFoldDB" id="A0A1B2DJ48"/>
<protein>
    <submittedName>
        <fullName evidence="1">Uncharacterized protein</fullName>
    </submittedName>
</protein>
<dbReference type="RefSeq" id="WP_099518904.1">
    <property type="nucleotide sequence ID" value="NZ_CP016808.1"/>
</dbReference>